<accession>A0A5C6QRY1</accession>
<evidence type="ECO:0000259" key="4">
    <source>
        <dbReference type="Pfam" id="PF05433"/>
    </source>
</evidence>
<dbReference type="PANTHER" id="PTHR35603:SF2">
    <property type="entry name" value="OUTER MEMBRANE LIPOPROTEIN"/>
    <property type="match status" value="1"/>
</dbReference>
<dbReference type="InterPro" id="IPR051407">
    <property type="entry name" value="Bact_OM_lipoprot/Surf_antigen"/>
</dbReference>
<dbReference type="Pfam" id="PF05433">
    <property type="entry name" value="Rick_17kDa_Anti"/>
    <property type="match status" value="1"/>
</dbReference>
<dbReference type="RefSeq" id="WP_146797430.1">
    <property type="nucleotide sequence ID" value="NZ_VOLP01000003.1"/>
</dbReference>
<feature type="chain" id="PRO_5022942179" evidence="3">
    <location>
        <begin position="23"/>
        <end position="157"/>
    </location>
</feature>
<dbReference type="Proteomes" id="UP000321525">
    <property type="component" value="Unassembled WGS sequence"/>
</dbReference>
<dbReference type="AlphaFoldDB" id="A0A5C6QRY1"/>
<keyword evidence="3" id="KW-0732">Signal</keyword>
<comment type="subcellular location">
    <subcellularLocation>
        <location evidence="1">Membrane</location>
    </subcellularLocation>
</comment>
<evidence type="ECO:0000256" key="3">
    <source>
        <dbReference type="SAM" id="SignalP"/>
    </source>
</evidence>
<protein>
    <submittedName>
        <fullName evidence="6">Glycine zipper 2TM domain-containing protein</fullName>
    </submittedName>
</protein>
<dbReference type="PANTHER" id="PTHR35603">
    <property type="match status" value="1"/>
</dbReference>
<evidence type="ECO:0000313" key="6">
    <source>
        <dbReference type="EMBL" id="TWX71450.1"/>
    </source>
</evidence>
<dbReference type="EMBL" id="VOLR01000002">
    <property type="protein sequence ID" value="TWX62538.1"/>
    <property type="molecule type" value="Genomic_DNA"/>
</dbReference>
<feature type="signal peptide" evidence="3">
    <location>
        <begin position="1"/>
        <end position="22"/>
    </location>
</feature>
<dbReference type="OrthoDB" id="6291231at2"/>
<dbReference type="EMBL" id="VOLQ01000002">
    <property type="protein sequence ID" value="TWX71450.1"/>
    <property type="molecule type" value="Genomic_DNA"/>
</dbReference>
<dbReference type="GO" id="GO:0019867">
    <property type="term" value="C:outer membrane"/>
    <property type="evidence" value="ECO:0007669"/>
    <property type="project" value="InterPro"/>
</dbReference>
<gene>
    <name evidence="5" type="ORF">ESZ26_01490</name>
    <name evidence="6" type="ORF">ESZ27_01100</name>
</gene>
<evidence type="ECO:0000256" key="1">
    <source>
        <dbReference type="ARBA" id="ARBA00004370"/>
    </source>
</evidence>
<sequence length="157" mass="17370">MKTKLFSCLCLLTILLSPIVNAQYDRNKAVPVEKVLFGKVESVRNITEVELIEDKDKGWKVFGGALIGGAIGNQFGSGSGRDVATVLGALLGGSMANNKSPQYHRKTLHLVELMIKTDQGKAFMVVQYLDSRMIFQPNDAIRLIYLENGSVRLDKQR</sequence>
<reference evidence="6 8" key="1">
    <citation type="submission" date="2019-07" db="EMBL/GenBank/DDBJ databases">
        <title>Genomes of sea-ice associated Colwellia species.</title>
        <authorList>
            <person name="Bowman J.P."/>
        </authorList>
    </citation>
    <scope>NUCLEOTIDE SEQUENCE [LARGE SCALE GENOMIC DNA]</scope>
    <source>
        <strain evidence="5 7">ACAM 607</strain>
        <strain evidence="6 8">IC036</strain>
    </source>
</reference>
<keyword evidence="7" id="KW-1185">Reference proteome</keyword>
<proteinExistence type="predicted"/>
<evidence type="ECO:0000256" key="2">
    <source>
        <dbReference type="ARBA" id="ARBA00023136"/>
    </source>
</evidence>
<dbReference type="InterPro" id="IPR008816">
    <property type="entry name" value="Gly_zipper_2TM_dom"/>
</dbReference>
<evidence type="ECO:0000313" key="5">
    <source>
        <dbReference type="EMBL" id="TWX62538.1"/>
    </source>
</evidence>
<evidence type="ECO:0000313" key="7">
    <source>
        <dbReference type="Proteomes" id="UP000321525"/>
    </source>
</evidence>
<comment type="caution">
    <text evidence="6">The sequence shown here is derived from an EMBL/GenBank/DDBJ whole genome shotgun (WGS) entry which is preliminary data.</text>
</comment>
<name>A0A5C6QRY1_9GAMM</name>
<dbReference type="Proteomes" id="UP000321917">
    <property type="component" value="Unassembled WGS sequence"/>
</dbReference>
<feature type="domain" description="Glycine zipper 2TM" evidence="4">
    <location>
        <begin position="63"/>
        <end position="98"/>
    </location>
</feature>
<organism evidence="6 8">
    <name type="scientific">Colwellia hornerae</name>
    <dbReference type="NCBI Taxonomy" id="89402"/>
    <lineage>
        <taxon>Bacteria</taxon>
        <taxon>Pseudomonadati</taxon>
        <taxon>Pseudomonadota</taxon>
        <taxon>Gammaproteobacteria</taxon>
        <taxon>Alteromonadales</taxon>
        <taxon>Colwelliaceae</taxon>
        <taxon>Colwellia</taxon>
    </lineage>
</organism>
<keyword evidence="2" id="KW-0472">Membrane</keyword>
<evidence type="ECO:0000313" key="8">
    <source>
        <dbReference type="Proteomes" id="UP000321917"/>
    </source>
</evidence>